<sequence length="57" mass="6208">MGRLEGRTRLCGGCGDRVNVARHWVEGGLRVAHLRLMGESRALGSCLLPEYGRAVQS</sequence>
<protein>
    <submittedName>
        <fullName evidence="1">Uncharacterized protein</fullName>
    </submittedName>
</protein>
<proteinExistence type="predicted"/>
<evidence type="ECO:0000313" key="2">
    <source>
        <dbReference type="Proteomes" id="UP000193411"/>
    </source>
</evidence>
<organism evidence="1 2">
    <name type="scientific">Catenaria anguillulae PL171</name>
    <dbReference type="NCBI Taxonomy" id="765915"/>
    <lineage>
        <taxon>Eukaryota</taxon>
        <taxon>Fungi</taxon>
        <taxon>Fungi incertae sedis</taxon>
        <taxon>Blastocladiomycota</taxon>
        <taxon>Blastocladiomycetes</taxon>
        <taxon>Blastocladiales</taxon>
        <taxon>Catenariaceae</taxon>
        <taxon>Catenaria</taxon>
    </lineage>
</organism>
<comment type="caution">
    <text evidence="1">The sequence shown here is derived from an EMBL/GenBank/DDBJ whole genome shotgun (WGS) entry which is preliminary data.</text>
</comment>
<keyword evidence="2" id="KW-1185">Reference proteome</keyword>
<dbReference type="AlphaFoldDB" id="A0A1Y2HUB8"/>
<reference evidence="1 2" key="1">
    <citation type="submission" date="2016-07" db="EMBL/GenBank/DDBJ databases">
        <title>Pervasive Adenine N6-methylation of Active Genes in Fungi.</title>
        <authorList>
            <consortium name="DOE Joint Genome Institute"/>
            <person name="Mondo S.J."/>
            <person name="Dannebaum R.O."/>
            <person name="Kuo R.C."/>
            <person name="Labutti K."/>
            <person name="Haridas S."/>
            <person name="Kuo A."/>
            <person name="Salamov A."/>
            <person name="Ahrendt S.R."/>
            <person name="Lipzen A."/>
            <person name="Sullivan W."/>
            <person name="Andreopoulos W.B."/>
            <person name="Clum A."/>
            <person name="Lindquist E."/>
            <person name="Daum C."/>
            <person name="Ramamoorthy G.K."/>
            <person name="Gryganskyi A."/>
            <person name="Culley D."/>
            <person name="Magnuson J.K."/>
            <person name="James T.Y."/>
            <person name="O'Malley M.A."/>
            <person name="Stajich J.E."/>
            <person name="Spatafora J.W."/>
            <person name="Visel A."/>
            <person name="Grigoriev I.V."/>
        </authorList>
    </citation>
    <scope>NUCLEOTIDE SEQUENCE [LARGE SCALE GENOMIC DNA]</scope>
    <source>
        <strain evidence="1 2">PL171</strain>
    </source>
</reference>
<evidence type="ECO:0000313" key="1">
    <source>
        <dbReference type="EMBL" id="ORZ37371.1"/>
    </source>
</evidence>
<accession>A0A1Y2HUB8</accession>
<dbReference type="EMBL" id="MCFL01000013">
    <property type="protein sequence ID" value="ORZ37371.1"/>
    <property type="molecule type" value="Genomic_DNA"/>
</dbReference>
<name>A0A1Y2HUB8_9FUNG</name>
<feature type="non-terminal residue" evidence="1">
    <location>
        <position position="57"/>
    </location>
</feature>
<dbReference type="Proteomes" id="UP000193411">
    <property type="component" value="Unassembled WGS sequence"/>
</dbReference>
<gene>
    <name evidence="1" type="ORF">BCR44DRAFT_1431022</name>
</gene>